<protein>
    <recommendedName>
        <fullName evidence="4">Cytochrome c domain-containing protein</fullName>
    </recommendedName>
</protein>
<evidence type="ECO:0000313" key="3">
    <source>
        <dbReference type="Proteomes" id="UP000765802"/>
    </source>
</evidence>
<comment type="caution">
    <text evidence="2">The sequence shown here is derived from an EMBL/GenBank/DDBJ whole genome shotgun (WGS) entry which is preliminary data.</text>
</comment>
<feature type="signal peptide" evidence="1">
    <location>
        <begin position="1"/>
        <end position="25"/>
    </location>
</feature>
<feature type="chain" id="PRO_5047524059" description="Cytochrome c domain-containing protein" evidence="1">
    <location>
        <begin position="26"/>
        <end position="277"/>
    </location>
</feature>
<name>A0ABR7M7S6_9BACT</name>
<evidence type="ECO:0000256" key="1">
    <source>
        <dbReference type="SAM" id="SignalP"/>
    </source>
</evidence>
<organism evidence="2 3">
    <name type="scientific">Flavihumibacter stibioxidans</name>
    <dbReference type="NCBI Taxonomy" id="1834163"/>
    <lineage>
        <taxon>Bacteria</taxon>
        <taxon>Pseudomonadati</taxon>
        <taxon>Bacteroidota</taxon>
        <taxon>Chitinophagia</taxon>
        <taxon>Chitinophagales</taxon>
        <taxon>Chitinophagaceae</taxon>
        <taxon>Flavihumibacter</taxon>
    </lineage>
</organism>
<dbReference type="EMBL" id="MBUA01000012">
    <property type="protein sequence ID" value="MBC6490976.1"/>
    <property type="molecule type" value="Genomic_DNA"/>
</dbReference>
<dbReference type="Proteomes" id="UP000765802">
    <property type="component" value="Unassembled WGS sequence"/>
</dbReference>
<dbReference type="RefSeq" id="WP_187256315.1">
    <property type="nucleotide sequence ID" value="NZ_JBHULF010000014.1"/>
</dbReference>
<sequence length="277" mass="27442">MNTISKRITVIIWASLALVNFISCSKSGTDEPTDPCAGVSITVTGTVVNTSGPGNANGSITASATGGSGFTYSLNNGPAQSSGTFANLAAGSYTISAKTSSGCSATGNFTINNGNPCEGKNITVTATVTKSEKCSATGSITINAAGGTGFTYKLNAGGTYQASNSFTNVAAGNYTVYAKDAGGCETTATTSVEALPNGALFTAVSNLIATKCAGCHTGSNPTSGISLGTDCDIVSKKTNIKTQAVDLGTMPKGGPALSATEKKTITDWITAGGNASN</sequence>
<keyword evidence="1" id="KW-0732">Signal</keyword>
<evidence type="ECO:0008006" key="4">
    <source>
        <dbReference type="Google" id="ProtNLM"/>
    </source>
</evidence>
<evidence type="ECO:0000313" key="2">
    <source>
        <dbReference type="EMBL" id="MBC6490976.1"/>
    </source>
</evidence>
<reference evidence="2 3" key="1">
    <citation type="submission" date="2016-07" db="EMBL/GenBank/DDBJ databases">
        <title>Genome analysis of Flavihumibacter stibioxidans YS-17.</title>
        <authorList>
            <person name="Shi K."/>
            <person name="Han Y."/>
            <person name="Wang G."/>
        </authorList>
    </citation>
    <scope>NUCLEOTIDE SEQUENCE [LARGE SCALE GENOMIC DNA]</scope>
    <source>
        <strain evidence="2 3">YS-17</strain>
    </source>
</reference>
<gene>
    <name evidence="2" type="ORF">BC349_08035</name>
</gene>
<keyword evidence="3" id="KW-1185">Reference proteome</keyword>
<proteinExistence type="predicted"/>
<accession>A0ABR7M7S6</accession>